<feature type="compositionally biased region" description="Basic and acidic residues" evidence="1">
    <location>
        <begin position="32"/>
        <end position="47"/>
    </location>
</feature>
<dbReference type="PATRIC" id="fig|1277257.4.peg.168"/>
<dbReference type="AlphaFoldDB" id="A0A0G3I5Q0"/>
<evidence type="ECO:0000256" key="1">
    <source>
        <dbReference type="SAM" id="MobiDB-lite"/>
    </source>
</evidence>
<organism evidence="3 4">
    <name type="scientific">Candidatus Liberibacter africanus PTSAPSY</name>
    <dbReference type="NCBI Taxonomy" id="1277257"/>
    <lineage>
        <taxon>Bacteria</taxon>
        <taxon>Pseudomonadati</taxon>
        <taxon>Pseudomonadota</taxon>
        <taxon>Alphaproteobacteria</taxon>
        <taxon>Hyphomicrobiales</taxon>
        <taxon>Rhizobiaceae</taxon>
        <taxon>Liberibacter</taxon>
    </lineage>
</organism>
<sequence>MFLRFSCKNLLFYTIALQCLTLLSSESLAYEEHNEKSQSVRTQEKYDHKKKPNNIIKRKKGKINHNALNTPHNKGQNKDKTNDILDAFPLPEPPIQYYNASL</sequence>
<dbReference type="OrthoDB" id="10013932at2"/>
<keyword evidence="4" id="KW-1185">Reference proteome</keyword>
<dbReference type="EMBL" id="CP004021">
    <property type="protein sequence ID" value="AKK19793.1"/>
    <property type="molecule type" value="Genomic_DNA"/>
</dbReference>
<feature type="compositionally biased region" description="Basic residues" evidence="1">
    <location>
        <begin position="48"/>
        <end position="63"/>
    </location>
</feature>
<keyword evidence="2" id="KW-0732">Signal</keyword>
<proteinExistence type="predicted"/>
<evidence type="ECO:0000256" key="2">
    <source>
        <dbReference type="SAM" id="SignalP"/>
    </source>
</evidence>
<reference evidence="3 4" key="1">
    <citation type="journal article" date="2015" name="Genome Announc.">
        <title>Complete Genome Sequence of 'Candidatus Liberibacter africanus,' a Bacterium Associated with Citrus Huanglongbing.</title>
        <authorList>
            <person name="Lin H."/>
            <person name="Pietersen G."/>
            <person name="Han C."/>
            <person name="Read D.A."/>
            <person name="Lou B."/>
            <person name="Gupta G."/>
            <person name="Civerolo E.L."/>
        </authorList>
    </citation>
    <scope>NUCLEOTIDE SEQUENCE [LARGE SCALE GENOMIC DNA]</scope>
    <source>
        <strain evidence="3 4">PTSAPSY</strain>
    </source>
</reference>
<dbReference type="STRING" id="1277257.G293_00745"/>
<evidence type="ECO:0000313" key="4">
    <source>
        <dbReference type="Proteomes" id="UP000035503"/>
    </source>
</evidence>
<dbReference type="Proteomes" id="UP000035503">
    <property type="component" value="Chromosome"/>
</dbReference>
<name>A0A0G3I5Q0_LIBAF</name>
<feature type="chain" id="PRO_5002555103" evidence="2">
    <location>
        <begin position="30"/>
        <end position="102"/>
    </location>
</feature>
<gene>
    <name evidence="3" type="ORF">G293_00745</name>
</gene>
<protein>
    <submittedName>
        <fullName evidence="3">Uncharacterized protein</fullName>
    </submittedName>
</protein>
<accession>A0A0G3I5Q0</accession>
<dbReference type="KEGG" id="lau:G293_00745"/>
<feature type="region of interest" description="Disordered" evidence="1">
    <location>
        <begin position="32"/>
        <end position="84"/>
    </location>
</feature>
<feature type="signal peptide" evidence="2">
    <location>
        <begin position="1"/>
        <end position="29"/>
    </location>
</feature>
<dbReference type="RefSeq" id="WP_047263874.1">
    <property type="nucleotide sequence ID" value="NZ_CP004021.1"/>
</dbReference>
<evidence type="ECO:0000313" key="3">
    <source>
        <dbReference type="EMBL" id="AKK19793.1"/>
    </source>
</evidence>